<keyword evidence="6" id="KW-1133">Transmembrane helix</keyword>
<evidence type="ECO:0000256" key="5">
    <source>
        <dbReference type="ARBA" id="ARBA00023180"/>
    </source>
</evidence>
<dbReference type="Pfam" id="PF02485">
    <property type="entry name" value="Branch"/>
    <property type="match status" value="1"/>
</dbReference>
<dbReference type="AlphaFoldDB" id="A0A6C0HRU5"/>
<name>A0A6C0HRU5_9ZZZZ</name>
<sequence>MKIALCFNISYKNILTKEKIWKEWVYYNRDIINIYFHTKNSLVKSSWIRKHCIPISYVKETTYFHIVPALMSLLSYAYKDKENRWFCFLTDSCIPLVSPEEFRKLFFQYYEYTIFRWYIPNWNVQFHKRANLYKLPKHYQLANDPWFVISRVDALYCLSFVKNQMYKMIIDGIIANESIFAIALLHFRRLKMVINTSSSICDWGRMSSPTSPYIFLEDTKENIDYITKVKKNKYAMFLRKVHSRFPDSTIEKIIYANTKRTKYTDSELNILYRPKTSYVWILIIFLICAIYMSPGKIEFQYFT</sequence>
<evidence type="ECO:0000256" key="6">
    <source>
        <dbReference type="SAM" id="Phobius"/>
    </source>
</evidence>
<organism evidence="7">
    <name type="scientific">viral metagenome</name>
    <dbReference type="NCBI Taxonomy" id="1070528"/>
    <lineage>
        <taxon>unclassified sequences</taxon>
        <taxon>metagenomes</taxon>
        <taxon>organismal metagenomes</taxon>
    </lineage>
</organism>
<keyword evidence="4 6" id="KW-0472">Membrane</keyword>
<dbReference type="GO" id="GO:0016020">
    <property type="term" value="C:membrane"/>
    <property type="evidence" value="ECO:0007669"/>
    <property type="project" value="UniProtKB-SubCell"/>
</dbReference>
<reference evidence="7" key="1">
    <citation type="journal article" date="2020" name="Nature">
        <title>Giant virus diversity and host interactions through global metagenomics.</title>
        <authorList>
            <person name="Schulz F."/>
            <person name="Roux S."/>
            <person name="Paez-Espino D."/>
            <person name="Jungbluth S."/>
            <person name="Walsh D.A."/>
            <person name="Denef V.J."/>
            <person name="McMahon K.D."/>
            <person name="Konstantinidis K.T."/>
            <person name="Eloe-Fadrosh E.A."/>
            <person name="Kyrpides N.C."/>
            <person name="Woyke T."/>
        </authorList>
    </citation>
    <scope>NUCLEOTIDE SEQUENCE</scope>
    <source>
        <strain evidence="7">GVMAG-M-3300023184-167</strain>
    </source>
</reference>
<feature type="transmembrane region" description="Helical" evidence="6">
    <location>
        <begin position="277"/>
        <end position="294"/>
    </location>
</feature>
<proteinExistence type="predicted"/>
<keyword evidence="6" id="KW-0812">Transmembrane</keyword>
<evidence type="ECO:0000256" key="1">
    <source>
        <dbReference type="ARBA" id="ARBA00004606"/>
    </source>
</evidence>
<dbReference type="EMBL" id="MN740006">
    <property type="protein sequence ID" value="QHT83154.1"/>
    <property type="molecule type" value="Genomic_DNA"/>
</dbReference>
<keyword evidence="5" id="KW-0325">Glycoprotein</keyword>
<dbReference type="GO" id="GO:0016757">
    <property type="term" value="F:glycosyltransferase activity"/>
    <property type="evidence" value="ECO:0007669"/>
    <property type="project" value="UniProtKB-KW"/>
</dbReference>
<dbReference type="InterPro" id="IPR003406">
    <property type="entry name" value="Glyco_trans_14"/>
</dbReference>
<keyword evidence="2" id="KW-0328">Glycosyltransferase</keyword>
<protein>
    <recommendedName>
        <fullName evidence="8">Glycosyltransferase</fullName>
    </recommendedName>
</protein>
<feature type="transmembrane region" description="Helical" evidence="6">
    <location>
        <begin position="165"/>
        <end position="187"/>
    </location>
</feature>
<comment type="subcellular location">
    <subcellularLocation>
        <location evidence="1">Membrane</location>
        <topology evidence="1">Single-pass type II membrane protein</topology>
    </subcellularLocation>
</comment>
<evidence type="ECO:0000313" key="7">
    <source>
        <dbReference type="EMBL" id="QHT83154.1"/>
    </source>
</evidence>
<accession>A0A6C0HRU5</accession>
<keyword evidence="3" id="KW-0808">Transferase</keyword>
<evidence type="ECO:0000256" key="2">
    <source>
        <dbReference type="ARBA" id="ARBA00022676"/>
    </source>
</evidence>
<evidence type="ECO:0000256" key="3">
    <source>
        <dbReference type="ARBA" id="ARBA00022679"/>
    </source>
</evidence>
<evidence type="ECO:0000256" key="4">
    <source>
        <dbReference type="ARBA" id="ARBA00023136"/>
    </source>
</evidence>
<evidence type="ECO:0008006" key="8">
    <source>
        <dbReference type="Google" id="ProtNLM"/>
    </source>
</evidence>